<dbReference type="STRING" id="1860102.ACCAA_30049"/>
<keyword evidence="4" id="KW-1185">Reference proteome</keyword>
<dbReference type="RefSeq" id="WP_186406961.1">
    <property type="nucleotide sequence ID" value="NZ_FLQX01000105.1"/>
</dbReference>
<evidence type="ECO:0000256" key="1">
    <source>
        <dbReference type="SAM" id="MobiDB-lite"/>
    </source>
</evidence>
<evidence type="ECO:0000313" key="4">
    <source>
        <dbReference type="Proteomes" id="UP000199169"/>
    </source>
</evidence>
<dbReference type="AlphaFoldDB" id="A0A1A8XQ85"/>
<sequence length="194" mass="20504">MNGRRLLLCSLLVVAAYLAVFGDKTPNDRPAGDVVQPAPARVKGSAGPGGPAWTPAEKRPAVSRLPAGKAVSTLEVAALVPRDKLIPAPPAPGDEQFGRDLFPALSWAPPPPKPLPPAKPPPPMAPPVPFVYLGKKLEGGQWEAYLGRGEDVFIVREGMKLEGIYEVKSIKPPTLTLVYVPLKQAQTISIGGSQ</sequence>
<protein>
    <submittedName>
        <fullName evidence="3">Putative prolin-rich transmembrane protein</fullName>
    </submittedName>
</protein>
<keyword evidence="2" id="KW-0732">Signal</keyword>
<organism evidence="3 4">
    <name type="scientific">Candidatus Accumulibacter aalborgensis</name>
    <dbReference type="NCBI Taxonomy" id="1860102"/>
    <lineage>
        <taxon>Bacteria</taxon>
        <taxon>Pseudomonadati</taxon>
        <taxon>Pseudomonadota</taxon>
        <taxon>Betaproteobacteria</taxon>
        <taxon>Candidatus Accumulibacter</taxon>
    </lineage>
</organism>
<keyword evidence="3" id="KW-0472">Membrane</keyword>
<gene>
    <name evidence="3" type="ORF">ACCAA_30049</name>
</gene>
<evidence type="ECO:0000313" key="3">
    <source>
        <dbReference type="EMBL" id="SBT06108.1"/>
    </source>
</evidence>
<evidence type="ECO:0000256" key="2">
    <source>
        <dbReference type="SAM" id="SignalP"/>
    </source>
</evidence>
<feature type="chain" id="PRO_5008381676" evidence="2">
    <location>
        <begin position="22"/>
        <end position="194"/>
    </location>
</feature>
<keyword evidence="3" id="KW-0812">Transmembrane</keyword>
<feature type="region of interest" description="Disordered" evidence="1">
    <location>
        <begin position="26"/>
        <end position="61"/>
    </location>
</feature>
<proteinExistence type="predicted"/>
<dbReference type="EMBL" id="FLQX01000105">
    <property type="protein sequence ID" value="SBT06108.1"/>
    <property type="molecule type" value="Genomic_DNA"/>
</dbReference>
<accession>A0A1A8XQ85</accession>
<feature type="signal peptide" evidence="2">
    <location>
        <begin position="1"/>
        <end position="21"/>
    </location>
</feature>
<reference evidence="3 4" key="1">
    <citation type="submission" date="2016-06" db="EMBL/GenBank/DDBJ databases">
        <authorList>
            <person name="Kjaerup R.B."/>
            <person name="Dalgaard T.S."/>
            <person name="Juul-Madsen H.R."/>
        </authorList>
    </citation>
    <scope>NUCLEOTIDE SEQUENCE [LARGE SCALE GENOMIC DNA]</scope>
    <source>
        <strain evidence="3">3</strain>
    </source>
</reference>
<dbReference type="Proteomes" id="UP000199169">
    <property type="component" value="Unassembled WGS sequence"/>
</dbReference>
<name>A0A1A8XQ85_9PROT</name>